<gene>
    <name evidence="2" type="ORF">JMJ56_10060</name>
</gene>
<dbReference type="EMBL" id="JAETWB010000003">
    <property type="protein sequence ID" value="MBL6078349.1"/>
    <property type="molecule type" value="Genomic_DNA"/>
</dbReference>
<organism evidence="2 3">
    <name type="scientific">Belnapia arida</name>
    <dbReference type="NCBI Taxonomy" id="2804533"/>
    <lineage>
        <taxon>Bacteria</taxon>
        <taxon>Pseudomonadati</taxon>
        <taxon>Pseudomonadota</taxon>
        <taxon>Alphaproteobacteria</taxon>
        <taxon>Acetobacterales</taxon>
        <taxon>Roseomonadaceae</taxon>
        <taxon>Belnapia</taxon>
    </lineage>
</organism>
<accession>A0ABS1U0Z5</accession>
<sequence length="240" mass="24115">MWRALGVGTAVVVAAGIGFAALAIGPAARAPEVAAASPEQVLARAAEDSLRRRLRNPPNLAFSDLRVVRFGPEDERAVCGKAGGVGFILRVLLPRDGSVPQERDGRGFAYTTVLEQGPGLPLMGGAVERFCREGGALVARAIGPAPSPDAAPAAPLSAQPVAAVQGSGPGSPMVSEAAGAVQVRSNANLRAAPVGGSEVLGVLPQGSALRAFARAPGGWVQVGDASPQGWVHSSLLSGAN</sequence>
<comment type="caution">
    <text evidence="2">The sequence shown here is derived from an EMBL/GenBank/DDBJ whole genome shotgun (WGS) entry which is preliminary data.</text>
</comment>
<dbReference type="Pfam" id="PF08239">
    <property type="entry name" value="SH3_3"/>
    <property type="match status" value="1"/>
</dbReference>
<dbReference type="Gene3D" id="2.30.30.40">
    <property type="entry name" value="SH3 Domains"/>
    <property type="match status" value="1"/>
</dbReference>
<dbReference type="InterPro" id="IPR003646">
    <property type="entry name" value="SH3-like_bac-type"/>
</dbReference>
<keyword evidence="3" id="KW-1185">Reference proteome</keyword>
<name>A0ABS1U0Z5_9PROT</name>
<evidence type="ECO:0000313" key="3">
    <source>
        <dbReference type="Proteomes" id="UP000660885"/>
    </source>
</evidence>
<dbReference type="Proteomes" id="UP000660885">
    <property type="component" value="Unassembled WGS sequence"/>
</dbReference>
<protein>
    <submittedName>
        <fullName evidence="2">SH3 domain-containing protein</fullName>
    </submittedName>
</protein>
<dbReference type="RefSeq" id="WP_202831500.1">
    <property type="nucleotide sequence ID" value="NZ_JAETWB010000003.1"/>
</dbReference>
<feature type="domain" description="SH3b" evidence="1">
    <location>
        <begin position="185"/>
        <end position="237"/>
    </location>
</feature>
<evidence type="ECO:0000259" key="1">
    <source>
        <dbReference type="Pfam" id="PF08239"/>
    </source>
</evidence>
<proteinExistence type="predicted"/>
<reference evidence="2 3" key="1">
    <citation type="submission" date="2021-01" db="EMBL/GenBank/DDBJ databases">
        <title>Belnapia mucosa sp. nov. and Belnapia arida sp. nov., isolated from the Tabernas Desert (Almeria, Spain).</title>
        <authorList>
            <person name="Molina-Menor E."/>
            <person name="Vidal-Verdu A."/>
            <person name="Calonge A."/>
            <person name="Satari L."/>
            <person name="Pereto J."/>
            <person name="Porcar M."/>
        </authorList>
    </citation>
    <scope>NUCLEOTIDE SEQUENCE [LARGE SCALE GENOMIC DNA]</scope>
    <source>
        <strain evidence="2 3">T18</strain>
    </source>
</reference>
<evidence type="ECO:0000313" key="2">
    <source>
        <dbReference type="EMBL" id="MBL6078349.1"/>
    </source>
</evidence>